<evidence type="ECO:0000256" key="9">
    <source>
        <dbReference type="SAM" id="MobiDB-lite"/>
    </source>
</evidence>
<feature type="transmembrane region" description="Helical" evidence="10">
    <location>
        <begin position="504"/>
        <end position="530"/>
    </location>
</feature>
<feature type="compositionally biased region" description="Basic residues" evidence="9">
    <location>
        <begin position="604"/>
        <end position="613"/>
    </location>
</feature>
<feature type="transmembrane region" description="Helical" evidence="10">
    <location>
        <begin position="471"/>
        <end position="492"/>
    </location>
</feature>
<feature type="compositionally biased region" description="Basic and acidic residues" evidence="9">
    <location>
        <begin position="875"/>
        <end position="887"/>
    </location>
</feature>
<dbReference type="Pfam" id="PF00664">
    <property type="entry name" value="ABC_membrane"/>
    <property type="match status" value="2"/>
</dbReference>
<dbReference type="Gene3D" id="1.20.1560.10">
    <property type="entry name" value="ABC transporter type 1, transmembrane domain"/>
    <property type="match status" value="2"/>
</dbReference>
<protein>
    <recommendedName>
        <fullName evidence="15">Cadmium ion transporter</fullName>
    </recommendedName>
</protein>
<reference evidence="14" key="2">
    <citation type="submission" date="2013-12" db="EMBL/GenBank/DDBJ databases">
        <title>Evolution of pathogenesis and genome organization in the Tremellales.</title>
        <authorList>
            <person name="Cuomo C."/>
            <person name="Litvintseva A."/>
            <person name="Heitman J."/>
            <person name="Chen Y."/>
            <person name="Sun S."/>
            <person name="Springer D."/>
            <person name="Dromer F."/>
            <person name="Young S."/>
            <person name="Zeng Q."/>
            <person name="Chapman S."/>
            <person name="Gujja S."/>
            <person name="Saif S."/>
            <person name="Birren B."/>
        </authorList>
    </citation>
    <scope>NUCLEOTIDE SEQUENCE [LARGE SCALE GENOMIC DNA]</scope>
    <source>
        <strain evidence="14">BCC8398</strain>
    </source>
</reference>
<feature type="transmembrane region" description="Helical" evidence="10">
    <location>
        <begin position="370"/>
        <end position="397"/>
    </location>
</feature>
<dbReference type="PROSITE" id="PS50893">
    <property type="entry name" value="ABC_TRANSPORTER_2"/>
    <property type="match status" value="2"/>
</dbReference>
<dbReference type="Pfam" id="PF00005">
    <property type="entry name" value="ABC_tran"/>
    <property type="match status" value="2"/>
</dbReference>
<feature type="domain" description="ABC transporter" evidence="11">
    <location>
        <begin position="1234"/>
        <end position="1471"/>
    </location>
</feature>
<feature type="transmembrane region" description="Helical" evidence="10">
    <location>
        <begin position="1055"/>
        <end position="1074"/>
    </location>
</feature>
<name>A0A1B9GVT7_9TREE</name>
<organism evidence="13 14">
    <name type="scientific">Kwoniella heveanensis BCC8398</name>
    <dbReference type="NCBI Taxonomy" id="1296120"/>
    <lineage>
        <taxon>Eukaryota</taxon>
        <taxon>Fungi</taxon>
        <taxon>Dikarya</taxon>
        <taxon>Basidiomycota</taxon>
        <taxon>Agaricomycotina</taxon>
        <taxon>Tremellomycetes</taxon>
        <taxon>Tremellales</taxon>
        <taxon>Cryptococcaceae</taxon>
        <taxon>Kwoniella</taxon>
    </lineage>
</organism>
<dbReference type="PROSITE" id="PS00211">
    <property type="entry name" value="ABC_TRANSPORTER_1"/>
    <property type="match status" value="2"/>
</dbReference>
<gene>
    <name evidence="13" type="ORF">I316_03199</name>
</gene>
<dbReference type="InterPro" id="IPR011527">
    <property type="entry name" value="ABC1_TM_dom"/>
</dbReference>
<keyword evidence="6" id="KW-0067">ATP-binding</keyword>
<comment type="subcellular location">
    <subcellularLocation>
        <location evidence="1">Membrane</location>
        <topology evidence="1">Multi-pass membrane protein</topology>
    </subcellularLocation>
</comment>
<dbReference type="GO" id="GO:0005524">
    <property type="term" value="F:ATP binding"/>
    <property type="evidence" value="ECO:0007669"/>
    <property type="project" value="UniProtKB-KW"/>
</dbReference>
<dbReference type="FunFam" id="3.40.50.300:FF:000630">
    <property type="entry name" value="ATP-binding cassette (ABC) transporter, putative"/>
    <property type="match status" value="1"/>
</dbReference>
<dbReference type="EMBL" id="KI669500">
    <property type="protein sequence ID" value="OCF35157.1"/>
    <property type="molecule type" value="Genomic_DNA"/>
</dbReference>
<feature type="transmembrane region" description="Helical" evidence="10">
    <location>
        <begin position="281"/>
        <end position="303"/>
    </location>
</feature>
<dbReference type="SUPFAM" id="SSF52540">
    <property type="entry name" value="P-loop containing nucleoside triphosphate hydrolases"/>
    <property type="match status" value="2"/>
</dbReference>
<feature type="region of interest" description="Disordered" evidence="9">
    <location>
        <begin position="571"/>
        <end position="613"/>
    </location>
</feature>
<dbReference type="GO" id="GO:0016020">
    <property type="term" value="C:membrane"/>
    <property type="evidence" value="ECO:0007669"/>
    <property type="project" value="UniProtKB-SubCell"/>
</dbReference>
<feature type="compositionally biased region" description="Basic and acidic residues" evidence="9">
    <location>
        <begin position="163"/>
        <end position="182"/>
    </location>
</feature>
<feature type="compositionally biased region" description="Acidic residues" evidence="9">
    <location>
        <begin position="862"/>
        <end position="873"/>
    </location>
</feature>
<dbReference type="PANTHER" id="PTHR24223">
    <property type="entry name" value="ATP-BINDING CASSETTE SUB-FAMILY C"/>
    <property type="match status" value="1"/>
</dbReference>
<dbReference type="PROSITE" id="PS50929">
    <property type="entry name" value="ABC_TM1F"/>
    <property type="match status" value="2"/>
</dbReference>
<dbReference type="InterPro" id="IPR003439">
    <property type="entry name" value="ABC_transporter-like_ATP-bd"/>
</dbReference>
<feature type="domain" description="ABC transmembrane type-1" evidence="12">
    <location>
        <begin position="229"/>
        <end position="527"/>
    </location>
</feature>
<evidence type="ECO:0000256" key="7">
    <source>
        <dbReference type="ARBA" id="ARBA00022989"/>
    </source>
</evidence>
<dbReference type="CDD" id="cd18597">
    <property type="entry name" value="ABC_6TM_YOR1_D1_like"/>
    <property type="match status" value="1"/>
</dbReference>
<evidence type="ECO:0000256" key="3">
    <source>
        <dbReference type="ARBA" id="ARBA00022692"/>
    </source>
</evidence>
<feature type="transmembrane region" description="Helical" evidence="10">
    <location>
        <begin position="917"/>
        <end position="939"/>
    </location>
</feature>
<proteinExistence type="predicted"/>
<dbReference type="CDD" id="cd18606">
    <property type="entry name" value="ABC_6TM_YOR1_D2_like"/>
    <property type="match status" value="1"/>
</dbReference>
<feature type="compositionally biased region" description="Basic and acidic residues" evidence="9">
    <location>
        <begin position="573"/>
        <end position="603"/>
    </location>
</feature>
<feature type="region of interest" description="Disordered" evidence="9">
    <location>
        <begin position="857"/>
        <end position="887"/>
    </location>
</feature>
<sequence length="1504" mass="166975">MPIPFYNPAPAPDAVFEGETLPLGRANYLAQAFFTWITPALKVGYSRPIQAEDLWLLTEDLKCQTNAGKIQETFMKRLPPSRRLGASRKTAVESACAAQSTLPDDKINVSPPYPSGLSLSDSERTVADFEKRKAATLDFQGLPVTADLTVPEKPKVQATSDKLPPDDEKARAAPDKRLKMGEPDPNDIATYGKKKAEKIALGRLVIEDGQEYDLSLWKATYLAYWKAWWTCVGFYGIGMVLRITAPLITKLLIEQLTRAHDWHQADEDGLSRDGLTPPRSIGYGIGIAFGLSIMQYVAGLSIYQSDQQAAMMGAKVKSGLADLVARKSMRLSGKSRIEMTNGRLITLVSYDCSIIDYSLGSTIVIPVDPIIILVGLGLLIYTLGYSALVGFGVLCLAGPSQGWLYTLFCDFCDRQEQNTDKRIKLLNEILNNVRAVKLYAYERFFGEKVSDIRRSELTNLRKKSLTRASMVAILNVIPILAAIMTFITYGLTGHELDGAIIFSGLQWFAVLKGPISFLPMVLGAIGDMTVSMRRITRAMKAEELDHEIVIKSDDQYAIQVTADFEYDAAPAAKDSRKTEDDEKLGSEKELSKKQAKTQRLEEKRKKKVEKQKEKRRKKLGLALDVDPDEDTYDVPFSLKGVDLKIPHGALVCIVGRVGTGKSTLLLGLINEVKKLSGQVSFGGKVSYVPQQAWVQSGTIRDNITFCSSQGEIDRTRVDAAIEACALQSDLELWDEGELTKVGEKGITLSGGQRQRLCLARAAYDESDIVLLDDPLSAVDASVGHHLLEKCILSGPFANRTRILVTHHLDVLPKADVVLVMDRINENEGRIVQQGTYADLRNEEGIFRTLVDEFGSVEHQEDTRDEESSIEGDGDTSGKEKESAKEGDSKFFLDEERLTGNISWSTYLAWFAALRSPAYLTICAASLVLTQVCSVGNSLFLGYWSGELIPGFSQGEYMGIYAGFGAGQALFNFCTVYATALAGMRASYNLFNGGWSAVMRSPTTWHDRTPTGRIISRLSKDIRSLDDQFSIVWYQLISNCLIILGTFAIIVYTYPWLGLMFIPLIFCFYLCIAFYTRSSRELKRVQSLVRSGWYTAFSEQLAGLPVIRAFGQQEEKQKRLQEAINKEDQAYVLTITSQRWLGVRLDMMSQLTILLISIIGVVMRNSVSPDRFGVVLTHAMSTTYIFTHFVNLWARCEQEMNCVERLDHYNKLESEAPPILPTDPPAEKWPSQGSITFQDVSLRYRPELPLVLKNLSFEVKAGEKVGIIGRTGAGKSSVAQGLFRTVEVESGEIRVDGLDLRSIGLETLRSRLAIIPQDAFLFAGTIRDNLDPTGSRTDAELNQALNLIRHHPRVSATLRDKLKLDATVSSEGSNFSAGEKQLLSLIRALARRCKVLLLDEATSSVDPETDALIQGIIQTEFSDITLLSIAHRLQTVAYYDRVLVLEKGEVKEFDTPLSLFDSPGSVFRELCDKKRITREELLRIRKEAKLAQAAHNAGAFPAEDA</sequence>
<evidence type="ECO:0000313" key="13">
    <source>
        <dbReference type="EMBL" id="OCF35157.1"/>
    </source>
</evidence>
<keyword evidence="5" id="KW-0547">Nucleotide-binding</keyword>
<accession>A0A1B9GVT7</accession>
<feature type="transmembrane region" description="Helical" evidence="10">
    <location>
        <begin position="1144"/>
        <end position="1162"/>
    </location>
</feature>
<feature type="transmembrane region" description="Helical" evidence="10">
    <location>
        <begin position="344"/>
        <end position="364"/>
    </location>
</feature>
<feature type="region of interest" description="Disordered" evidence="9">
    <location>
        <begin position="151"/>
        <end position="187"/>
    </location>
</feature>
<evidence type="ECO:0000256" key="10">
    <source>
        <dbReference type="SAM" id="Phobius"/>
    </source>
</evidence>
<dbReference type="InterPro" id="IPR036640">
    <property type="entry name" value="ABC1_TM_sf"/>
</dbReference>
<feature type="domain" description="ABC transporter" evidence="11">
    <location>
        <begin position="623"/>
        <end position="852"/>
    </location>
</feature>
<dbReference type="FunFam" id="1.20.1560.10:FF:000013">
    <property type="entry name" value="ABC transporter C family member 2"/>
    <property type="match status" value="1"/>
</dbReference>
<dbReference type="CDD" id="cd03244">
    <property type="entry name" value="ABCC_MRP_domain2"/>
    <property type="match status" value="1"/>
</dbReference>
<evidence type="ECO:0000256" key="1">
    <source>
        <dbReference type="ARBA" id="ARBA00004141"/>
    </source>
</evidence>
<evidence type="ECO:0000256" key="4">
    <source>
        <dbReference type="ARBA" id="ARBA00022737"/>
    </source>
</evidence>
<feature type="domain" description="ABC transmembrane type-1" evidence="12">
    <location>
        <begin position="921"/>
        <end position="1197"/>
    </location>
</feature>
<evidence type="ECO:0000256" key="6">
    <source>
        <dbReference type="ARBA" id="ARBA00022840"/>
    </source>
</evidence>
<dbReference type="Gene3D" id="3.40.50.300">
    <property type="entry name" value="P-loop containing nucleotide triphosphate hydrolases"/>
    <property type="match status" value="2"/>
</dbReference>
<keyword evidence="3 10" id="KW-0812">Transmembrane</keyword>
<dbReference type="OrthoDB" id="2563870at2759"/>
<dbReference type="STRING" id="1296120.A0A1B9GVT7"/>
<dbReference type="CDD" id="cd03250">
    <property type="entry name" value="ABCC_MRP_domain1"/>
    <property type="match status" value="1"/>
</dbReference>
<evidence type="ECO:0000256" key="8">
    <source>
        <dbReference type="ARBA" id="ARBA00023136"/>
    </source>
</evidence>
<dbReference type="GO" id="GO:0016887">
    <property type="term" value="F:ATP hydrolysis activity"/>
    <property type="evidence" value="ECO:0007669"/>
    <property type="project" value="InterPro"/>
</dbReference>
<dbReference type="FunFam" id="3.40.50.300:FF:000997">
    <property type="entry name" value="Multidrug resistance-associated protein 1"/>
    <property type="match status" value="1"/>
</dbReference>
<dbReference type="SMART" id="SM00382">
    <property type="entry name" value="AAA"/>
    <property type="match status" value="2"/>
</dbReference>
<keyword evidence="2" id="KW-0813">Transport</keyword>
<feature type="transmembrane region" description="Helical" evidence="10">
    <location>
        <begin position="959"/>
        <end position="981"/>
    </location>
</feature>
<dbReference type="GO" id="GO:0140359">
    <property type="term" value="F:ABC-type transporter activity"/>
    <property type="evidence" value="ECO:0007669"/>
    <property type="project" value="InterPro"/>
</dbReference>
<keyword evidence="14" id="KW-1185">Reference proteome</keyword>
<keyword evidence="7 10" id="KW-1133">Transmembrane helix</keyword>
<dbReference type="InterPro" id="IPR050173">
    <property type="entry name" value="ABC_transporter_C-like"/>
</dbReference>
<evidence type="ECO:0000256" key="5">
    <source>
        <dbReference type="ARBA" id="ARBA00022741"/>
    </source>
</evidence>
<reference evidence="13 14" key="1">
    <citation type="submission" date="2013-07" db="EMBL/GenBank/DDBJ databases">
        <title>The Genome Sequence of Cryptococcus heveanensis BCC8398.</title>
        <authorList>
            <consortium name="The Broad Institute Genome Sequencing Platform"/>
            <person name="Cuomo C."/>
            <person name="Litvintseva A."/>
            <person name="Chen Y."/>
            <person name="Heitman J."/>
            <person name="Sun S."/>
            <person name="Springer D."/>
            <person name="Dromer F."/>
            <person name="Young S.K."/>
            <person name="Zeng Q."/>
            <person name="Gargeya S."/>
            <person name="Fitzgerald M."/>
            <person name="Abouelleil A."/>
            <person name="Alvarado L."/>
            <person name="Berlin A.M."/>
            <person name="Chapman S.B."/>
            <person name="Dewar J."/>
            <person name="Goldberg J."/>
            <person name="Griggs A."/>
            <person name="Gujja S."/>
            <person name="Hansen M."/>
            <person name="Howarth C."/>
            <person name="Imamovic A."/>
            <person name="Larimer J."/>
            <person name="McCowan C."/>
            <person name="Murphy C."/>
            <person name="Pearson M."/>
            <person name="Priest M."/>
            <person name="Roberts A."/>
            <person name="Saif S."/>
            <person name="Shea T."/>
            <person name="Sykes S."/>
            <person name="Wortman J."/>
            <person name="Nusbaum C."/>
            <person name="Birren B."/>
        </authorList>
    </citation>
    <scope>NUCLEOTIDE SEQUENCE [LARGE SCALE GENOMIC DNA]</scope>
    <source>
        <strain evidence="13 14">BCC8398</strain>
    </source>
</reference>
<evidence type="ECO:0008006" key="15">
    <source>
        <dbReference type="Google" id="ProtNLM"/>
    </source>
</evidence>
<dbReference type="PANTHER" id="PTHR24223:SF415">
    <property type="entry name" value="FI20190P1"/>
    <property type="match status" value="1"/>
</dbReference>
<evidence type="ECO:0000313" key="14">
    <source>
        <dbReference type="Proteomes" id="UP000092666"/>
    </source>
</evidence>
<evidence type="ECO:0000259" key="12">
    <source>
        <dbReference type="PROSITE" id="PS50929"/>
    </source>
</evidence>
<evidence type="ECO:0000259" key="11">
    <source>
        <dbReference type="PROSITE" id="PS50893"/>
    </source>
</evidence>
<dbReference type="InterPro" id="IPR017871">
    <property type="entry name" value="ABC_transporter-like_CS"/>
</dbReference>
<dbReference type="SUPFAM" id="SSF90123">
    <property type="entry name" value="ABC transporter transmembrane region"/>
    <property type="match status" value="2"/>
</dbReference>
<evidence type="ECO:0000256" key="2">
    <source>
        <dbReference type="ARBA" id="ARBA00022448"/>
    </source>
</evidence>
<dbReference type="InterPro" id="IPR027417">
    <property type="entry name" value="P-loop_NTPase"/>
</dbReference>
<keyword evidence="8 10" id="KW-0472">Membrane</keyword>
<dbReference type="InterPro" id="IPR003593">
    <property type="entry name" value="AAA+_ATPase"/>
</dbReference>
<keyword evidence="4" id="KW-0677">Repeat</keyword>
<feature type="transmembrane region" description="Helical" evidence="10">
    <location>
        <begin position="1030"/>
        <end position="1049"/>
    </location>
</feature>
<dbReference type="Proteomes" id="UP000092666">
    <property type="component" value="Unassembled WGS sequence"/>
</dbReference>